<keyword evidence="6" id="KW-1133">Transmembrane helix</keyword>
<evidence type="ECO:0000256" key="1">
    <source>
        <dbReference type="ARBA" id="ARBA00004236"/>
    </source>
</evidence>
<comment type="subcellular location">
    <subcellularLocation>
        <location evidence="1">Cell membrane</location>
    </subcellularLocation>
</comment>
<evidence type="ECO:0000256" key="2">
    <source>
        <dbReference type="ARBA" id="ARBA00022475"/>
    </source>
</evidence>
<dbReference type="GO" id="GO:0005886">
    <property type="term" value="C:plasma membrane"/>
    <property type="evidence" value="ECO:0007669"/>
    <property type="project" value="UniProtKB-SubCell"/>
</dbReference>
<sequence>MKEKAPVLVVIPCLNEEAHLPGLLKSLADDPCSGLIVVADGGSTDGSKQIVRDAAQGDTRIVLLDNPKRIQSAGINLAVERYGGDYRQFVRVDAHCRYPAGYVTSLVEAASRTGAGSVVVSMVTEADRGCFQKGVAAAQNSVLGTGGSAHRHVGTGRWVEHGHHALMTVSEFQAVGGYCEGFRANEDAELDIRLTRRGTRIWLEAPLAITYFPRRSARRLWTQYLRYGEGRAMTIKRHRPPVRLRQVLPLTIVPAVVAAILAPFHLPGSAAFAVPLACWVVAALLVGAAIAARQRSWCALWSGVAALIMHAAWSAGFWMELLRSLRRVGNARQSTA</sequence>
<dbReference type="SUPFAM" id="SSF53448">
    <property type="entry name" value="Nucleotide-diphospho-sugar transferases"/>
    <property type="match status" value="1"/>
</dbReference>
<dbReference type="Proteomes" id="UP000309389">
    <property type="component" value="Unassembled WGS sequence"/>
</dbReference>
<feature type="domain" description="Glycosyltransferase 2-like" evidence="7">
    <location>
        <begin position="9"/>
        <end position="124"/>
    </location>
</feature>
<accession>A0A4T3FAJ9</accession>
<evidence type="ECO:0000256" key="4">
    <source>
        <dbReference type="ARBA" id="ARBA00022679"/>
    </source>
</evidence>
<evidence type="ECO:0000313" key="8">
    <source>
        <dbReference type="EMBL" id="TIX52100.1"/>
    </source>
</evidence>
<dbReference type="GO" id="GO:0016757">
    <property type="term" value="F:glycosyltransferase activity"/>
    <property type="evidence" value="ECO:0007669"/>
    <property type="project" value="UniProtKB-KW"/>
</dbReference>
<evidence type="ECO:0000256" key="3">
    <source>
        <dbReference type="ARBA" id="ARBA00022676"/>
    </source>
</evidence>
<keyword evidence="2" id="KW-1003">Cell membrane</keyword>
<gene>
    <name evidence="8" type="ORF">E5222_01885</name>
</gene>
<organism evidence="8 9">
    <name type="scientific">Alteraurantiacibacter aquimixticola</name>
    <dbReference type="NCBI Taxonomy" id="2489173"/>
    <lineage>
        <taxon>Bacteria</taxon>
        <taxon>Pseudomonadati</taxon>
        <taxon>Pseudomonadota</taxon>
        <taxon>Alphaproteobacteria</taxon>
        <taxon>Sphingomonadales</taxon>
        <taxon>Erythrobacteraceae</taxon>
        <taxon>Alteraurantiacibacter</taxon>
    </lineage>
</organism>
<keyword evidence="3" id="KW-0328">Glycosyltransferase</keyword>
<dbReference type="Gene3D" id="3.90.550.10">
    <property type="entry name" value="Spore Coat Polysaccharide Biosynthesis Protein SpsA, Chain A"/>
    <property type="match status" value="1"/>
</dbReference>
<protein>
    <submittedName>
        <fullName evidence="8">Glycosyltransferase family 2 protein</fullName>
    </submittedName>
</protein>
<evidence type="ECO:0000256" key="5">
    <source>
        <dbReference type="ARBA" id="ARBA00023136"/>
    </source>
</evidence>
<feature type="transmembrane region" description="Helical" evidence="6">
    <location>
        <begin position="247"/>
        <end position="266"/>
    </location>
</feature>
<dbReference type="InterPro" id="IPR001173">
    <property type="entry name" value="Glyco_trans_2-like"/>
</dbReference>
<dbReference type="PANTHER" id="PTHR43646:SF2">
    <property type="entry name" value="GLYCOSYLTRANSFERASE 2-LIKE DOMAIN-CONTAINING PROTEIN"/>
    <property type="match status" value="1"/>
</dbReference>
<dbReference type="Pfam" id="PF00535">
    <property type="entry name" value="Glycos_transf_2"/>
    <property type="match status" value="1"/>
</dbReference>
<dbReference type="EMBL" id="SSHH01000001">
    <property type="protein sequence ID" value="TIX52100.1"/>
    <property type="molecule type" value="Genomic_DNA"/>
</dbReference>
<evidence type="ECO:0000256" key="6">
    <source>
        <dbReference type="SAM" id="Phobius"/>
    </source>
</evidence>
<reference evidence="8 9" key="1">
    <citation type="submission" date="2019-04" db="EMBL/GenBank/DDBJ databases">
        <title>Altererythrobacter aquimixticola sp. nov., isolated from sediment of junction between the ocean and a freshwater spring.</title>
        <authorList>
            <person name="Yoon J.-H."/>
        </authorList>
    </citation>
    <scope>NUCLEOTIDE SEQUENCE [LARGE SCALE GENOMIC DNA]</scope>
    <source>
        <strain evidence="8 9">SSKS-13</strain>
    </source>
</reference>
<evidence type="ECO:0000313" key="9">
    <source>
        <dbReference type="Proteomes" id="UP000309389"/>
    </source>
</evidence>
<dbReference type="CDD" id="cd02525">
    <property type="entry name" value="Succinoglycan_BP_ExoA"/>
    <property type="match status" value="1"/>
</dbReference>
<comment type="caution">
    <text evidence="8">The sequence shown here is derived from an EMBL/GenBank/DDBJ whole genome shotgun (WGS) entry which is preliminary data.</text>
</comment>
<dbReference type="AlphaFoldDB" id="A0A4T3FAJ9"/>
<dbReference type="InterPro" id="IPR029044">
    <property type="entry name" value="Nucleotide-diphossugar_trans"/>
</dbReference>
<evidence type="ECO:0000259" key="7">
    <source>
        <dbReference type="Pfam" id="PF00535"/>
    </source>
</evidence>
<keyword evidence="6" id="KW-0812">Transmembrane</keyword>
<keyword evidence="5 6" id="KW-0472">Membrane</keyword>
<keyword evidence="9" id="KW-1185">Reference proteome</keyword>
<keyword evidence="4 8" id="KW-0808">Transferase</keyword>
<proteinExistence type="predicted"/>
<name>A0A4T3FAJ9_9SPHN</name>
<dbReference type="OrthoDB" id="8416156at2"/>
<feature type="transmembrane region" description="Helical" evidence="6">
    <location>
        <begin position="272"/>
        <end position="292"/>
    </location>
</feature>
<dbReference type="PANTHER" id="PTHR43646">
    <property type="entry name" value="GLYCOSYLTRANSFERASE"/>
    <property type="match status" value="1"/>
</dbReference>
<feature type="transmembrane region" description="Helical" evidence="6">
    <location>
        <begin position="299"/>
        <end position="319"/>
    </location>
</feature>